<dbReference type="AlphaFoldDB" id="A0A2H0LYK4"/>
<evidence type="ECO:0000256" key="8">
    <source>
        <dbReference type="ARBA" id="ARBA00047651"/>
    </source>
</evidence>
<dbReference type="FunFam" id="3.20.20.70:FF:000019">
    <property type="entry name" value="Delta-aminolevulinic acid dehydratase"/>
    <property type="match status" value="1"/>
</dbReference>
<comment type="catalytic activity">
    <reaction evidence="8 13">
        <text>2 5-aminolevulinate = porphobilinogen + 2 H2O + H(+)</text>
        <dbReference type="Rhea" id="RHEA:24064"/>
        <dbReference type="ChEBI" id="CHEBI:15377"/>
        <dbReference type="ChEBI" id="CHEBI:15378"/>
        <dbReference type="ChEBI" id="CHEBI:58126"/>
        <dbReference type="ChEBI" id="CHEBI:356416"/>
        <dbReference type="EC" id="4.2.1.24"/>
    </reaction>
</comment>
<feature type="compositionally biased region" description="Basic residues" evidence="15">
    <location>
        <begin position="1"/>
        <end position="10"/>
    </location>
</feature>
<dbReference type="UniPathway" id="UPA00251">
    <property type="reaction ID" value="UER00318"/>
</dbReference>
<dbReference type="PANTHER" id="PTHR11458">
    <property type="entry name" value="DELTA-AMINOLEVULINIC ACID DEHYDRATASE"/>
    <property type="match status" value="1"/>
</dbReference>
<feature type="binding site" evidence="12">
    <location>
        <position position="244"/>
    </location>
    <ligand>
        <name>Mg(2+)</name>
        <dbReference type="ChEBI" id="CHEBI:18420"/>
    </ligand>
</feature>
<dbReference type="EMBL" id="PCWA01000035">
    <property type="protein sequence ID" value="PIQ89510.1"/>
    <property type="molecule type" value="Genomic_DNA"/>
</dbReference>
<feature type="binding site" evidence="10">
    <location>
        <position position="324"/>
    </location>
    <ligand>
        <name>5-aminolevulinate</name>
        <dbReference type="ChEBI" id="CHEBI:356416"/>
        <label>2</label>
    </ligand>
</feature>
<gene>
    <name evidence="16" type="ORF">COV72_02480</name>
</gene>
<evidence type="ECO:0000256" key="14">
    <source>
        <dbReference type="RuleBase" id="RU004161"/>
    </source>
</evidence>
<dbReference type="Proteomes" id="UP000229641">
    <property type="component" value="Unassembled WGS sequence"/>
</dbReference>
<evidence type="ECO:0000256" key="4">
    <source>
        <dbReference type="ARBA" id="ARBA00020771"/>
    </source>
</evidence>
<feature type="binding site" evidence="10">
    <location>
        <position position="285"/>
    </location>
    <ligand>
        <name>5-aminolevulinate</name>
        <dbReference type="ChEBI" id="CHEBI:356416"/>
        <label>2</label>
    </ligand>
</feature>
<feature type="binding site" evidence="10">
    <location>
        <position position="228"/>
    </location>
    <ligand>
        <name>5-aminolevulinate</name>
        <dbReference type="ChEBI" id="CHEBI:356416"/>
        <label>1</label>
    </ligand>
</feature>
<comment type="pathway">
    <text evidence="1">Porphyrin-containing compound metabolism; protoporphyrin-IX biosynthesis; coproporphyrinogen-III from 5-aminolevulinate: step 1/4.</text>
</comment>
<evidence type="ECO:0000256" key="3">
    <source>
        <dbReference type="ARBA" id="ARBA00012053"/>
    </source>
</evidence>
<evidence type="ECO:0000256" key="11">
    <source>
        <dbReference type="PIRSR" id="PIRSR001415-3"/>
    </source>
</evidence>
<evidence type="ECO:0000256" key="6">
    <source>
        <dbReference type="ARBA" id="ARBA00023239"/>
    </source>
</evidence>
<dbReference type="InterPro" id="IPR013785">
    <property type="entry name" value="Aldolase_TIM"/>
</dbReference>
<evidence type="ECO:0000256" key="15">
    <source>
        <dbReference type="SAM" id="MobiDB-lite"/>
    </source>
</evidence>
<evidence type="ECO:0000256" key="7">
    <source>
        <dbReference type="ARBA" id="ARBA00023244"/>
    </source>
</evidence>
<dbReference type="CDD" id="cd00384">
    <property type="entry name" value="ALAD_PBGS"/>
    <property type="match status" value="1"/>
</dbReference>
<dbReference type="GO" id="GO:0006782">
    <property type="term" value="P:protoporphyrinogen IX biosynthetic process"/>
    <property type="evidence" value="ECO:0007669"/>
    <property type="project" value="UniProtKB-UniPathway"/>
</dbReference>
<evidence type="ECO:0000256" key="5">
    <source>
        <dbReference type="ARBA" id="ARBA00023133"/>
    </source>
</evidence>
<feature type="binding site" evidence="10">
    <location>
        <position position="216"/>
    </location>
    <ligand>
        <name>5-aminolevulinate</name>
        <dbReference type="ChEBI" id="CHEBI:356416"/>
        <label>1</label>
    </ligand>
</feature>
<reference evidence="16 17" key="1">
    <citation type="submission" date="2017-09" db="EMBL/GenBank/DDBJ databases">
        <title>Depth-based differentiation of microbial function through sediment-hosted aquifers and enrichment of novel symbionts in the deep terrestrial subsurface.</title>
        <authorList>
            <person name="Probst A.J."/>
            <person name="Ladd B."/>
            <person name="Jarett J.K."/>
            <person name="Geller-Mcgrath D.E."/>
            <person name="Sieber C.M."/>
            <person name="Emerson J.B."/>
            <person name="Anantharaman K."/>
            <person name="Thomas B.C."/>
            <person name="Malmstrom R."/>
            <person name="Stieglmeier M."/>
            <person name="Klingl A."/>
            <person name="Woyke T."/>
            <person name="Ryan C.M."/>
            <person name="Banfield J.F."/>
        </authorList>
    </citation>
    <scope>NUCLEOTIDE SEQUENCE [LARGE SCALE GENOMIC DNA]</scope>
    <source>
        <strain evidence="16">CG11_big_fil_rev_8_21_14_0_20_42_13</strain>
    </source>
</reference>
<dbReference type="Pfam" id="PF00490">
    <property type="entry name" value="ALAD"/>
    <property type="match status" value="1"/>
</dbReference>
<evidence type="ECO:0000256" key="13">
    <source>
        <dbReference type="RuleBase" id="RU000515"/>
    </source>
</evidence>
<feature type="active site" description="Schiff-base intermediate with substrate" evidence="9">
    <location>
        <position position="206"/>
    </location>
</feature>
<dbReference type="PRINTS" id="PR00144">
    <property type="entry name" value="DALDHYDRTASE"/>
</dbReference>
<evidence type="ECO:0000256" key="12">
    <source>
        <dbReference type="PIRSR" id="PIRSR001415-5"/>
    </source>
</evidence>
<accession>A0A2H0LYK4</accession>
<evidence type="ECO:0000313" key="16">
    <source>
        <dbReference type="EMBL" id="PIQ89510.1"/>
    </source>
</evidence>
<dbReference type="GO" id="GO:0004655">
    <property type="term" value="F:porphobilinogen synthase activity"/>
    <property type="evidence" value="ECO:0007669"/>
    <property type="project" value="UniProtKB-EC"/>
</dbReference>
<dbReference type="PANTHER" id="PTHR11458:SF0">
    <property type="entry name" value="DELTA-AMINOLEVULINIC ACID DEHYDRATASE"/>
    <property type="match status" value="1"/>
</dbReference>
<dbReference type="InterPro" id="IPR030656">
    <property type="entry name" value="ALAD_AS"/>
</dbReference>
<dbReference type="EC" id="4.2.1.24" evidence="3 13"/>
<keyword evidence="5" id="KW-0350">Heme biosynthesis</keyword>
<dbReference type="Gene3D" id="3.20.20.70">
    <property type="entry name" value="Aldolase class I"/>
    <property type="match status" value="1"/>
</dbReference>
<keyword evidence="11" id="KW-0479">Metal-binding</keyword>
<evidence type="ECO:0000256" key="2">
    <source>
        <dbReference type="ARBA" id="ARBA00008055"/>
    </source>
</evidence>
<feature type="active site" description="Schiff-base intermediate with substrate" evidence="9">
    <location>
        <position position="259"/>
    </location>
</feature>
<evidence type="ECO:0000256" key="9">
    <source>
        <dbReference type="PIRSR" id="PIRSR001415-1"/>
    </source>
</evidence>
<evidence type="ECO:0000313" key="17">
    <source>
        <dbReference type="Proteomes" id="UP000229641"/>
    </source>
</evidence>
<keyword evidence="6 13" id="KW-0456">Lyase</keyword>
<keyword evidence="7 13" id="KW-0627">Porphyrin biosynthesis</keyword>
<dbReference type="InterPro" id="IPR001731">
    <property type="entry name" value="ALAD"/>
</dbReference>
<dbReference type="PIRSF" id="PIRSF001415">
    <property type="entry name" value="Porphbilin_synth"/>
    <property type="match status" value="1"/>
</dbReference>
<feature type="binding site" evidence="11">
    <location>
        <position position="123"/>
    </location>
    <ligand>
        <name>Zn(2+)</name>
        <dbReference type="ChEBI" id="CHEBI:29105"/>
        <note>catalytic</note>
    </ligand>
</feature>
<feature type="region of interest" description="Disordered" evidence="15">
    <location>
        <begin position="1"/>
        <end position="23"/>
    </location>
</feature>
<feature type="binding site" evidence="11">
    <location>
        <position position="131"/>
    </location>
    <ligand>
        <name>Zn(2+)</name>
        <dbReference type="ChEBI" id="CHEBI:29105"/>
        <note>catalytic</note>
    </ligand>
</feature>
<proteinExistence type="inferred from homology"/>
<dbReference type="NCBIfam" id="NF006762">
    <property type="entry name" value="PRK09283.1"/>
    <property type="match status" value="1"/>
</dbReference>
<feature type="binding site" evidence="11">
    <location>
        <position position="121"/>
    </location>
    <ligand>
        <name>Zn(2+)</name>
        <dbReference type="ChEBI" id="CHEBI:29105"/>
        <note>catalytic</note>
    </ligand>
</feature>
<evidence type="ECO:0000256" key="10">
    <source>
        <dbReference type="PIRSR" id="PIRSR001415-2"/>
    </source>
</evidence>
<protein>
    <recommendedName>
        <fullName evidence="4 13">Delta-aminolevulinic acid dehydratase</fullName>
        <ecNumber evidence="3 13">4.2.1.24</ecNumber>
    </recommendedName>
</protein>
<keyword evidence="11" id="KW-0862">Zinc</keyword>
<name>A0A2H0LYK4_9BACT</name>
<dbReference type="SMART" id="SM01004">
    <property type="entry name" value="ALAD"/>
    <property type="match status" value="1"/>
</dbReference>
<dbReference type="PROSITE" id="PS00169">
    <property type="entry name" value="D_ALA_DEHYDRATASE"/>
    <property type="match status" value="1"/>
</dbReference>
<dbReference type="GO" id="GO:0005829">
    <property type="term" value="C:cytosol"/>
    <property type="evidence" value="ECO:0007669"/>
    <property type="project" value="TreeGrafter"/>
</dbReference>
<comment type="similarity">
    <text evidence="2 14">Belongs to the ALAD family.</text>
</comment>
<comment type="caution">
    <text evidence="16">The sequence shown here is derived from an EMBL/GenBank/DDBJ whole genome shotgun (WGS) entry which is preliminary data.</text>
</comment>
<organism evidence="16 17">
    <name type="scientific">Candidatus Ghiorseimicrobium undicola</name>
    <dbReference type="NCBI Taxonomy" id="1974746"/>
    <lineage>
        <taxon>Bacteria</taxon>
        <taxon>Pseudomonadati</taxon>
        <taxon>Candidatus Omnitrophota</taxon>
        <taxon>Candidatus Ghiorseimicrobium</taxon>
    </lineage>
</organism>
<keyword evidence="12" id="KW-0460">Magnesium</keyword>
<dbReference type="GO" id="GO:0008270">
    <property type="term" value="F:zinc ion binding"/>
    <property type="evidence" value="ECO:0007669"/>
    <property type="project" value="TreeGrafter"/>
</dbReference>
<sequence length="344" mass="38731">MTFPKIRMRDRRKDEATRKRFRQTPEVSARDLIMPLFVKEGIGKKKEIKSMPGIYQFSLNDVVAEAKSVYKLGIGAIILFGIPKYKDEIGSFAYDDNGITQEVIRLIKKAVPKLTVIADVCMCEYTSHGHCGVLKRPNTQYSIRNTFTIDNDKTTEILAKIALSYAIAGVDIAAPSAMMDGQVRAIKEALLKNKFPKVKIMSYSSKYASSFYGPFRDAAESPPRFGDRKTYQMDYYNSDEAVIEAKLDIAEGADMVMVKPALGYQDIIYRLKKELKFPLACYNVSGEYAMIKAAAQRGLLDEKKVVLEMLTGFKRAGADKIITYYAKSAAYWLKNHVDLRGLHG</sequence>
<evidence type="ECO:0000256" key="1">
    <source>
        <dbReference type="ARBA" id="ARBA00004694"/>
    </source>
</evidence>
<dbReference type="SUPFAM" id="SSF51569">
    <property type="entry name" value="Aldolase"/>
    <property type="match status" value="1"/>
</dbReference>
<comment type="subunit">
    <text evidence="13">Homooctamer.</text>
</comment>